<dbReference type="Proteomes" id="UP000775213">
    <property type="component" value="Unassembled WGS sequence"/>
</dbReference>
<evidence type="ECO:0000313" key="3">
    <source>
        <dbReference type="Proteomes" id="UP000775213"/>
    </source>
</evidence>
<dbReference type="AlphaFoldDB" id="A0AAV7GEL5"/>
<evidence type="ECO:0000313" key="2">
    <source>
        <dbReference type="EMBL" id="KAH0454129.1"/>
    </source>
</evidence>
<proteinExistence type="predicted"/>
<gene>
    <name evidence="2" type="ORF">IEQ34_016053</name>
</gene>
<keyword evidence="1" id="KW-0472">Membrane</keyword>
<dbReference type="EMBL" id="JAGFBR010000015">
    <property type="protein sequence ID" value="KAH0454129.1"/>
    <property type="molecule type" value="Genomic_DNA"/>
</dbReference>
<dbReference type="PANTHER" id="PTHR36785:SF1">
    <property type="entry name" value="OS05G0502500 PROTEIN"/>
    <property type="match status" value="1"/>
</dbReference>
<feature type="transmembrane region" description="Helical" evidence="1">
    <location>
        <begin position="130"/>
        <end position="150"/>
    </location>
</feature>
<keyword evidence="1" id="KW-0812">Transmembrane</keyword>
<sequence length="244" mass="27407">MTSLQLLLHFPSLTNKRSFLRLRVAPPANCLSLKRRKIGFLSRNGCLSRLPLEISVFLGKGFDKDGIGKMIGRKESLFVVRAKQGFNSDDGGWDKSNSSRVLGNLALAAGLTYLTVTGQLGWLLDALVSIWLLAFLLPIVGLGAFFWFAGRDIIQSNYIRQLIFSVNLYLQCPNCGNNFQIFKSSMKDGVQFCPYCTQPFSVQGDKFERESTRFSSNRSAAPEQVFNDSFTRSEQGMHCFLKKF</sequence>
<dbReference type="PANTHER" id="PTHR36785">
    <property type="entry name" value="OS05G0502500 PROTEIN"/>
    <property type="match status" value="1"/>
</dbReference>
<reference evidence="2 3" key="1">
    <citation type="journal article" date="2021" name="Hortic Res">
        <title>Chromosome-scale assembly of the Dendrobium chrysotoxum genome enhances the understanding of orchid evolution.</title>
        <authorList>
            <person name="Zhang Y."/>
            <person name="Zhang G.Q."/>
            <person name="Zhang D."/>
            <person name="Liu X.D."/>
            <person name="Xu X.Y."/>
            <person name="Sun W.H."/>
            <person name="Yu X."/>
            <person name="Zhu X."/>
            <person name="Wang Z.W."/>
            <person name="Zhao X."/>
            <person name="Zhong W.Y."/>
            <person name="Chen H."/>
            <person name="Yin W.L."/>
            <person name="Huang T."/>
            <person name="Niu S.C."/>
            <person name="Liu Z.J."/>
        </authorList>
    </citation>
    <scope>NUCLEOTIDE SEQUENCE [LARGE SCALE GENOMIC DNA]</scope>
    <source>
        <strain evidence="2">Lindl</strain>
    </source>
</reference>
<name>A0AAV7GEL5_DENCH</name>
<comment type="caution">
    <text evidence="2">The sequence shown here is derived from an EMBL/GenBank/DDBJ whole genome shotgun (WGS) entry which is preliminary data.</text>
</comment>
<feature type="transmembrane region" description="Helical" evidence="1">
    <location>
        <begin position="105"/>
        <end position="124"/>
    </location>
</feature>
<organism evidence="2 3">
    <name type="scientific">Dendrobium chrysotoxum</name>
    <name type="common">Orchid</name>
    <dbReference type="NCBI Taxonomy" id="161865"/>
    <lineage>
        <taxon>Eukaryota</taxon>
        <taxon>Viridiplantae</taxon>
        <taxon>Streptophyta</taxon>
        <taxon>Embryophyta</taxon>
        <taxon>Tracheophyta</taxon>
        <taxon>Spermatophyta</taxon>
        <taxon>Magnoliopsida</taxon>
        <taxon>Liliopsida</taxon>
        <taxon>Asparagales</taxon>
        <taxon>Orchidaceae</taxon>
        <taxon>Epidendroideae</taxon>
        <taxon>Malaxideae</taxon>
        <taxon>Dendrobiinae</taxon>
        <taxon>Dendrobium</taxon>
    </lineage>
</organism>
<evidence type="ECO:0000256" key="1">
    <source>
        <dbReference type="SAM" id="Phobius"/>
    </source>
</evidence>
<keyword evidence="1" id="KW-1133">Transmembrane helix</keyword>
<protein>
    <submittedName>
        <fullName evidence="2">Uncharacterized protein</fullName>
    </submittedName>
</protein>
<keyword evidence="3" id="KW-1185">Reference proteome</keyword>
<accession>A0AAV7GEL5</accession>